<dbReference type="Proteomes" id="UP000283429">
    <property type="component" value="Unassembled WGS sequence"/>
</dbReference>
<evidence type="ECO:0000313" key="1">
    <source>
        <dbReference type="EMBL" id="RHD82779.1"/>
    </source>
</evidence>
<evidence type="ECO:0000313" key="2">
    <source>
        <dbReference type="Proteomes" id="UP000283429"/>
    </source>
</evidence>
<protein>
    <submittedName>
        <fullName evidence="1">Uncharacterized protein</fullName>
    </submittedName>
</protein>
<reference evidence="1 2" key="1">
    <citation type="submission" date="2018-08" db="EMBL/GenBank/DDBJ databases">
        <title>A genome reference for cultivated species of the human gut microbiota.</title>
        <authorList>
            <person name="Zou Y."/>
            <person name="Xue W."/>
            <person name="Luo G."/>
        </authorList>
    </citation>
    <scope>NUCLEOTIDE SEQUENCE [LARGE SCALE GENOMIC DNA]</scope>
    <source>
        <strain evidence="1 2">AM30-40</strain>
    </source>
</reference>
<proteinExistence type="predicted"/>
<dbReference type="AlphaFoldDB" id="A0A414HEC7"/>
<dbReference type="EMBL" id="QSJM01000011">
    <property type="protein sequence ID" value="RHD82779.1"/>
    <property type="molecule type" value="Genomic_DNA"/>
</dbReference>
<dbReference type="RefSeq" id="WP_101602803.1">
    <property type="nucleotide sequence ID" value="NZ_JADNJS010000006.1"/>
</dbReference>
<gene>
    <name evidence="1" type="ORF">DW783_05210</name>
</gene>
<name>A0A414HEC7_PHOVU</name>
<comment type="caution">
    <text evidence="1">The sequence shown here is derived from an EMBL/GenBank/DDBJ whole genome shotgun (WGS) entry which is preliminary data.</text>
</comment>
<sequence>MSIQIGKLLPDGRVRHIKALHETLSKDLVRKLRVFYPNDCRVDALLSLGDIHKLGPSPYGKWTGAGDVVHCFSKIRDGRETRQQSVSRIADNTDIFSRMENTCLLFDSGKWYIIDKGERRELQLSVEDTPSHDSMKPITVYVNNRARLEKIETPHWQELQELAERESRILYVYRGSRLVRIVRSSKLKKKLYATQ</sequence>
<accession>A0A414HEC7</accession>
<organism evidence="1 2">
    <name type="scientific">Phocaeicola vulgatus</name>
    <name type="common">Bacteroides vulgatus</name>
    <dbReference type="NCBI Taxonomy" id="821"/>
    <lineage>
        <taxon>Bacteria</taxon>
        <taxon>Pseudomonadati</taxon>
        <taxon>Bacteroidota</taxon>
        <taxon>Bacteroidia</taxon>
        <taxon>Bacteroidales</taxon>
        <taxon>Bacteroidaceae</taxon>
        <taxon>Phocaeicola</taxon>
    </lineage>
</organism>